<dbReference type="Pfam" id="PF12682">
    <property type="entry name" value="Flavodoxin_4"/>
    <property type="match status" value="1"/>
</dbReference>
<dbReference type="Proteomes" id="UP000824124">
    <property type="component" value="Unassembled WGS sequence"/>
</dbReference>
<dbReference type="EMBL" id="DVMH01000029">
    <property type="protein sequence ID" value="HIU10747.1"/>
    <property type="molecule type" value="Genomic_DNA"/>
</dbReference>
<sequence>MKKYFLGIVALVLLFALTSCAGSDQNDTSTSSQGNDNVQTGNSLSTEAENGDSAESTEPEILVAYFSATNNTAGIAADIAESLDADLYAITPAEAYTAADLDYNNDNSRTSIEMNDPDSRPAIGGDSVENMADYNIVFIGYPIWWGQAPRIISSFMESYDFSGKTIVPFCTSGSSDIGSSAANLQTLTVDAVWLAGQRFSSNASHDSIVEWLNSLAINVSAE</sequence>
<evidence type="ECO:0000313" key="5">
    <source>
        <dbReference type="Proteomes" id="UP000824124"/>
    </source>
</evidence>
<feature type="compositionally biased region" description="Polar residues" evidence="1">
    <location>
        <begin position="25"/>
        <end position="48"/>
    </location>
</feature>
<feature type="domain" description="Flavodoxin-like" evidence="3">
    <location>
        <begin position="61"/>
        <end position="214"/>
    </location>
</feature>
<protein>
    <submittedName>
        <fullName evidence="4">Flavodoxin</fullName>
    </submittedName>
</protein>
<proteinExistence type="predicted"/>
<dbReference type="GO" id="GO:0010181">
    <property type="term" value="F:FMN binding"/>
    <property type="evidence" value="ECO:0007669"/>
    <property type="project" value="InterPro"/>
</dbReference>
<feature type="signal peptide" evidence="2">
    <location>
        <begin position="1"/>
        <end position="21"/>
    </location>
</feature>
<dbReference type="Gene3D" id="3.40.50.360">
    <property type="match status" value="1"/>
</dbReference>
<feature type="region of interest" description="Disordered" evidence="1">
    <location>
        <begin position="25"/>
        <end position="54"/>
    </location>
</feature>
<dbReference type="InterPro" id="IPR008254">
    <property type="entry name" value="Flavodoxin/NO_synth"/>
</dbReference>
<reference evidence="4" key="2">
    <citation type="journal article" date="2021" name="PeerJ">
        <title>Extensive microbial diversity within the chicken gut microbiome revealed by metagenomics and culture.</title>
        <authorList>
            <person name="Gilroy R."/>
            <person name="Ravi A."/>
            <person name="Getino M."/>
            <person name="Pursley I."/>
            <person name="Horton D.L."/>
            <person name="Alikhan N.F."/>
            <person name="Baker D."/>
            <person name="Gharbi K."/>
            <person name="Hall N."/>
            <person name="Watson M."/>
            <person name="Adriaenssens E.M."/>
            <person name="Foster-Nyarko E."/>
            <person name="Jarju S."/>
            <person name="Secka A."/>
            <person name="Antonio M."/>
            <person name="Oren A."/>
            <person name="Chaudhuri R.R."/>
            <person name="La Ragione R."/>
            <person name="Hildebrand F."/>
            <person name="Pallen M.J."/>
        </authorList>
    </citation>
    <scope>NUCLEOTIDE SEQUENCE</scope>
    <source>
        <strain evidence="4">2830</strain>
    </source>
</reference>
<gene>
    <name evidence="4" type="ORF">IAB00_05865</name>
</gene>
<dbReference type="AlphaFoldDB" id="A0A9D1HKL2"/>
<dbReference type="PROSITE" id="PS51257">
    <property type="entry name" value="PROKAR_LIPOPROTEIN"/>
    <property type="match status" value="1"/>
</dbReference>
<feature type="chain" id="PRO_5038999612" evidence="2">
    <location>
        <begin position="22"/>
        <end position="222"/>
    </location>
</feature>
<dbReference type="PANTHER" id="PTHR39201">
    <property type="entry name" value="EXPORTED PROTEIN-RELATED"/>
    <property type="match status" value="1"/>
</dbReference>
<evidence type="ECO:0000256" key="2">
    <source>
        <dbReference type="SAM" id="SignalP"/>
    </source>
</evidence>
<organism evidence="4 5">
    <name type="scientific">Candidatus Avidehalobacter gallistercoris</name>
    <dbReference type="NCBI Taxonomy" id="2840694"/>
    <lineage>
        <taxon>Bacteria</taxon>
        <taxon>Bacillati</taxon>
        <taxon>Bacillota</taxon>
        <taxon>Clostridia</taxon>
        <taxon>Eubacteriales</taxon>
        <taxon>Peptococcaceae</taxon>
        <taxon>Peptococcaceae incertae sedis</taxon>
        <taxon>Candidatus Avidehalobacter</taxon>
    </lineage>
</organism>
<evidence type="ECO:0000259" key="3">
    <source>
        <dbReference type="Pfam" id="PF12682"/>
    </source>
</evidence>
<dbReference type="GO" id="GO:0016651">
    <property type="term" value="F:oxidoreductase activity, acting on NAD(P)H"/>
    <property type="evidence" value="ECO:0007669"/>
    <property type="project" value="UniProtKB-ARBA"/>
</dbReference>
<accession>A0A9D1HKL2</accession>
<name>A0A9D1HKL2_9FIRM</name>
<dbReference type="PANTHER" id="PTHR39201:SF1">
    <property type="entry name" value="FLAVODOXIN-LIKE DOMAIN-CONTAINING PROTEIN"/>
    <property type="match status" value="1"/>
</dbReference>
<reference evidence="4" key="1">
    <citation type="submission" date="2020-10" db="EMBL/GenBank/DDBJ databases">
        <authorList>
            <person name="Gilroy R."/>
        </authorList>
    </citation>
    <scope>NUCLEOTIDE SEQUENCE</scope>
    <source>
        <strain evidence="4">2830</strain>
    </source>
</reference>
<evidence type="ECO:0000313" key="4">
    <source>
        <dbReference type="EMBL" id="HIU10747.1"/>
    </source>
</evidence>
<comment type="caution">
    <text evidence="4">The sequence shown here is derived from an EMBL/GenBank/DDBJ whole genome shotgun (WGS) entry which is preliminary data.</text>
</comment>
<dbReference type="SUPFAM" id="SSF52218">
    <property type="entry name" value="Flavoproteins"/>
    <property type="match status" value="1"/>
</dbReference>
<evidence type="ECO:0000256" key="1">
    <source>
        <dbReference type="SAM" id="MobiDB-lite"/>
    </source>
</evidence>
<dbReference type="NCBIfam" id="NF005501">
    <property type="entry name" value="PRK07116.1"/>
    <property type="match status" value="1"/>
</dbReference>
<dbReference type="InterPro" id="IPR029039">
    <property type="entry name" value="Flavoprotein-like_sf"/>
</dbReference>
<keyword evidence="2" id="KW-0732">Signal</keyword>